<evidence type="ECO:0000313" key="1">
    <source>
        <dbReference type="EMBL" id="KAJ2795698.1"/>
    </source>
</evidence>
<evidence type="ECO:0000313" key="2">
    <source>
        <dbReference type="Proteomes" id="UP001140087"/>
    </source>
</evidence>
<organism evidence="1 2">
    <name type="scientific">Coemansia helicoidea</name>
    <dbReference type="NCBI Taxonomy" id="1286919"/>
    <lineage>
        <taxon>Eukaryota</taxon>
        <taxon>Fungi</taxon>
        <taxon>Fungi incertae sedis</taxon>
        <taxon>Zoopagomycota</taxon>
        <taxon>Kickxellomycotina</taxon>
        <taxon>Kickxellomycetes</taxon>
        <taxon>Kickxellales</taxon>
        <taxon>Kickxellaceae</taxon>
        <taxon>Coemansia</taxon>
    </lineage>
</organism>
<dbReference type="Proteomes" id="UP001140087">
    <property type="component" value="Unassembled WGS sequence"/>
</dbReference>
<accession>A0ACC1KUV3</accession>
<reference evidence="1" key="1">
    <citation type="submission" date="2022-07" db="EMBL/GenBank/DDBJ databases">
        <title>Phylogenomic reconstructions and comparative analyses of Kickxellomycotina fungi.</title>
        <authorList>
            <person name="Reynolds N.K."/>
            <person name="Stajich J.E."/>
            <person name="Barry K."/>
            <person name="Grigoriev I.V."/>
            <person name="Crous P."/>
            <person name="Smith M.E."/>
        </authorList>
    </citation>
    <scope>NUCLEOTIDE SEQUENCE</scope>
    <source>
        <strain evidence="1">BCRC 34780</strain>
    </source>
</reference>
<feature type="non-terminal residue" evidence="1">
    <location>
        <position position="426"/>
    </location>
</feature>
<comment type="caution">
    <text evidence="1">The sequence shown here is derived from an EMBL/GenBank/DDBJ whole genome shotgun (WGS) entry which is preliminary data.</text>
</comment>
<proteinExistence type="predicted"/>
<gene>
    <name evidence="1" type="primary">RTL1</name>
    <name evidence="1" type="ORF">H4R21_005008</name>
</gene>
<name>A0ACC1KUV3_9FUNG</name>
<dbReference type="EMBL" id="JANBUN010002087">
    <property type="protein sequence ID" value="KAJ2795698.1"/>
    <property type="molecule type" value="Genomic_DNA"/>
</dbReference>
<protein>
    <submittedName>
        <fullName evidence="1">Retrotransposon-like protein 1</fullName>
    </submittedName>
</protein>
<keyword evidence="2" id="KW-1185">Reference proteome</keyword>
<sequence>MYVGPSVRANRVDMLDVFHALAPAVAAAYSGWLTATKQVEFAEQGTWEHLTEYLTGHRTSQNDAMDTLLEMHKIPAEGDIRVFNHEVRCAMARANLGADSLWACALYRDRMPPAIANEIRYRNMRTVTDMMLAAERLIDLELRSRADSPMIISAMSGSMGSFVPEHPASRKAAARGPAADSAQSRATGTGWPTTEVRREPDPYWSRVNMAKLGVSDELYTERRKKRRCRLECKLYMPCRVGHEEFAAMVDTGADGNFLSAELAARLPATLQRLATPRVVTDAKGRELARVEHEMCVWLTLADDIRVRTQFFVAPVAARCIVGLPWLQQQGAQLDTASGSLTMVVDGRTATVQCDVPGSTGLGGFSAVAATHLISSDELDELYDSGDVEFAGVAQVRAQDMSICALDGGPGETAVPGGEARANRLVE</sequence>